<keyword evidence="2" id="KW-0680">Restriction system</keyword>
<name>A0A5R8QDS1_9FIRM</name>
<dbReference type="CDD" id="cd17252">
    <property type="entry name" value="RMtype1_S_EcoKI-TRD1-CR1_like"/>
    <property type="match status" value="1"/>
</dbReference>
<sequence length="379" mass="43541">MSEYRFDHIVINITEKKKPVEEDKYTYIGLEHLDSQNLMVSRWGSDIAPKGEKLVMKKGDVLFGKRRAYQKKVAIAPFDGIFSAHGMVLRPNEEIIDKNFFPLFISSDYFLDAAIKISVGSLSPTINWRDLKELKFQLPDLDKQKKLADMLWSINRTLLRYKELLNKTDELVKSQFMEQFVNGNPYERKRLGNFINQIRGVSYKPADLHNNLNSLSITLLRANNILSGKVNHEEVQFVSKDKVSKEQLICNEDILMCGSSGSLEHVGKAALCSRNEEGETFGTFCKLLRSTGMLIPKYIATYFETDEYRNTIMRLATGSNINNLKNEHIDNILIPIPPLEHQKQFEAFANQSDKSKFELEQTLSELNATYKRIIEENLG</sequence>
<dbReference type="EMBL" id="VBWP01000003">
    <property type="protein sequence ID" value="TLG75344.1"/>
    <property type="molecule type" value="Genomic_DNA"/>
</dbReference>
<protein>
    <submittedName>
        <fullName evidence="5">Restriction endonuclease subunit S</fullName>
    </submittedName>
</protein>
<dbReference type="GO" id="GO:0004519">
    <property type="term" value="F:endonuclease activity"/>
    <property type="evidence" value="ECO:0007669"/>
    <property type="project" value="UniProtKB-KW"/>
</dbReference>
<dbReference type="AlphaFoldDB" id="A0A5R8QDS1"/>
<proteinExistence type="inferred from homology"/>
<accession>A0A5R8QDS1</accession>
<dbReference type="PANTHER" id="PTHR30408">
    <property type="entry name" value="TYPE-1 RESTRICTION ENZYME ECOKI SPECIFICITY PROTEIN"/>
    <property type="match status" value="1"/>
</dbReference>
<evidence type="ECO:0000313" key="5">
    <source>
        <dbReference type="EMBL" id="TLG75344.1"/>
    </source>
</evidence>
<keyword evidence="5" id="KW-0378">Hydrolase</keyword>
<dbReference type="InterPro" id="IPR044946">
    <property type="entry name" value="Restrct_endonuc_typeI_TRD_sf"/>
</dbReference>
<keyword evidence="6" id="KW-1185">Reference proteome</keyword>
<reference evidence="5 6" key="1">
    <citation type="submission" date="2019-05" db="EMBL/GenBank/DDBJ databases">
        <title>Culicoidintestinum kansasii gen. nov., sp. nov. from the gastrointestinal tract of the biting midge, Culicoides sonorensis.</title>
        <authorList>
            <person name="Neupane S."/>
            <person name="Ghosh A."/>
            <person name="Gunther S."/>
            <person name="Martin K."/>
            <person name="Zurek L."/>
        </authorList>
    </citation>
    <scope>NUCLEOTIDE SEQUENCE [LARGE SCALE GENOMIC DNA]</scope>
    <source>
        <strain evidence="5 6">CS-1</strain>
    </source>
</reference>
<dbReference type="Pfam" id="PF01420">
    <property type="entry name" value="Methylase_S"/>
    <property type="match status" value="2"/>
</dbReference>
<comment type="caution">
    <text evidence="5">The sequence shown here is derived from an EMBL/GenBank/DDBJ whole genome shotgun (WGS) entry which is preliminary data.</text>
</comment>
<dbReference type="SUPFAM" id="SSF116734">
    <property type="entry name" value="DNA methylase specificity domain"/>
    <property type="match status" value="2"/>
</dbReference>
<dbReference type="GO" id="GO:0009307">
    <property type="term" value="P:DNA restriction-modification system"/>
    <property type="evidence" value="ECO:0007669"/>
    <property type="project" value="UniProtKB-KW"/>
</dbReference>
<dbReference type="InterPro" id="IPR000055">
    <property type="entry name" value="Restrct_endonuc_typeI_TRD"/>
</dbReference>
<dbReference type="InterPro" id="IPR052021">
    <property type="entry name" value="Type-I_RS_S_subunit"/>
</dbReference>
<dbReference type="GO" id="GO:0003677">
    <property type="term" value="F:DNA binding"/>
    <property type="evidence" value="ECO:0007669"/>
    <property type="project" value="UniProtKB-KW"/>
</dbReference>
<evidence type="ECO:0000256" key="3">
    <source>
        <dbReference type="ARBA" id="ARBA00023125"/>
    </source>
</evidence>
<dbReference type="PANTHER" id="PTHR30408:SF12">
    <property type="entry name" value="TYPE I RESTRICTION ENZYME MJAVIII SPECIFICITY SUBUNIT"/>
    <property type="match status" value="1"/>
</dbReference>
<dbReference type="Gene3D" id="3.90.220.20">
    <property type="entry name" value="DNA methylase specificity domains"/>
    <property type="match status" value="2"/>
</dbReference>
<evidence type="ECO:0000256" key="2">
    <source>
        <dbReference type="ARBA" id="ARBA00022747"/>
    </source>
</evidence>
<feature type="domain" description="Type I restriction modification DNA specificity" evidence="4">
    <location>
        <begin position="212"/>
        <end position="364"/>
    </location>
</feature>
<keyword evidence="5" id="KW-0540">Nuclease</keyword>
<gene>
    <name evidence="5" type="ORF">FEZ08_04665</name>
</gene>
<evidence type="ECO:0000313" key="6">
    <source>
        <dbReference type="Proteomes" id="UP000306912"/>
    </source>
</evidence>
<feature type="domain" description="Type I restriction modification DNA specificity" evidence="4">
    <location>
        <begin position="15"/>
        <end position="156"/>
    </location>
</feature>
<evidence type="ECO:0000259" key="4">
    <source>
        <dbReference type="Pfam" id="PF01420"/>
    </source>
</evidence>
<evidence type="ECO:0000256" key="1">
    <source>
        <dbReference type="ARBA" id="ARBA00010923"/>
    </source>
</evidence>
<organism evidence="5 6">
    <name type="scientific">Culicoidibacter larvae</name>
    <dbReference type="NCBI Taxonomy" id="2579976"/>
    <lineage>
        <taxon>Bacteria</taxon>
        <taxon>Bacillati</taxon>
        <taxon>Bacillota</taxon>
        <taxon>Culicoidibacteria</taxon>
        <taxon>Culicoidibacterales</taxon>
        <taxon>Culicoidibacteraceae</taxon>
        <taxon>Culicoidibacter</taxon>
    </lineage>
</organism>
<dbReference type="InParanoid" id="A0A5R8QDS1"/>
<dbReference type="RefSeq" id="WP_138190551.1">
    <property type="nucleotide sequence ID" value="NZ_VBWP01000003.1"/>
</dbReference>
<dbReference type="OrthoDB" id="9811611at2"/>
<comment type="similarity">
    <text evidence="1">Belongs to the type-I restriction system S methylase family.</text>
</comment>
<dbReference type="Proteomes" id="UP000306912">
    <property type="component" value="Unassembled WGS sequence"/>
</dbReference>
<keyword evidence="5" id="KW-0255">Endonuclease</keyword>
<keyword evidence="3" id="KW-0238">DNA-binding</keyword>